<feature type="transmembrane region" description="Helical" evidence="6">
    <location>
        <begin position="339"/>
        <end position="363"/>
    </location>
</feature>
<reference evidence="9" key="1">
    <citation type="submission" date="2017-02" db="EMBL/GenBank/DDBJ databases">
        <authorList>
            <person name="Varghese N."/>
            <person name="Submissions S."/>
        </authorList>
    </citation>
    <scope>NUCLEOTIDE SEQUENCE [LARGE SCALE GENOMIC DNA]</scope>
    <source>
        <strain evidence="9">DSM 23966</strain>
    </source>
</reference>
<dbReference type="Pfam" id="PF07690">
    <property type="entry name" value="MFS_1"/>
    <property type="match status" value="1"/>
</dbReference>
<feature type="transmembrane region" description="Helical" evidence="6">
    <location>
        <begin position="405"/>
        <end position="424"/>
    </location>
</feature>
<name>A0A1T4Y7X3_9BACL</name>
<dbReference type="PANTHER" id="PTHR11662">
    <property type="entry name" value="SOLUTE CARRIER FAMILY 17"/>
    <property type="match status" value="1"/>
</dbReference>
<feature type="transmembrane region" description="Helical" evidence="6">
    <location>
        <begin position="243"/>
        <end position="264"/>
    </location>
</feature>
<comment type="subcellular location">
    <subcellularLocation>
        <location evidence="1">Cell membrane</location>
        <topology evidence="1">Multi-pass membrane protein</topology>
    </subcellularLocation>
</comment>
<evidence type="ECO:0000256" key="6">
    <source>
        <dbReference type="SAM" id="Phobius"/>
    </source>
</evidence>
<evidence type="ECO:0000256" key="4">
    <source>
        <dbReference type="ARBA" id="ARBA00022989"/>
    </source>
</evidence>
<accession>A0A1T4Y7X3</accession>
<dbReference type="SUPFAM" id="SSF103473">
    <property type="entry name" value="MFS general substrate transporter"/>
    <property type="match status" value="1"/>
</dbReference>
<evidence type="ECO:0000256" key="1">
    <source>
        <dbReference type="ARBA" id="ARBA00004651"/>
    </source>
</evidence>
<dbReference type="Gene3D" id="1.20.1250.20">
    <property type="entry name" value="MFS general substrate transporter like domains"/>
    <property type="match status" value="2"/>
</dbReference>
<feature type="transmembrane region" description="Helical" evidence="6">
    <location>
        <begin position="12"/>
        <end position="32"/>
    </location>
</feature>
<dbReference type="RefSeq" id="WP_078817495.1">
    <property type="nucleotide sequence ID" value="NZ_FUYJ01000003.1"/>
</dbReference>
<evidence type="ECO:0000256" key="3">
    <source>
        <dbReference type="ARBA" id="ARBA00022692"/>
    </source>
</evidence>
<keyword evidence="4 6" id="KW-1133">Transmembrane helix</keyword>
<dbReference type="InterPro" id="IPR050382">
    <property type="entry name" value="MFS_Na/Anion_cotransporter"/>
</dbReference>
<evidence type="ECO:0000313" key="9">
    <source>
        <dbReference type="Proteomes" id="UP000190042"/>
    </source>
</evidence>
<keyword evidence="5 6" id="KW-0472">Membrane</keyword>
<feature type="transmembrane region" description="Helical" evidence="6">
    <location>
        <begin position="279"/>
        <end position="301"/>
    </location>
</feature>
<proteinExistence type="predicted"/>
<evidence type="ECO:0000256" key="5">
    <source>
        <dbReference type="ARBA" id="ARBA00023136"/>
    </source>
</evidence>
<dbReference type="GO" id="GO:0005886">
    <property type="term" value="C:plasma membrane"/>
    <property type="evidence" value="ECO:0007669"/>
    <property type="project" value="UniProtKB-SubCell"/>
</dbReference>
<feature type="transmembrane region" description="Helical" evidence="6">
    <location>
        <begin position="100"/>
        <end position="122"/>
    </location>
</feature>
<feature type="transmembrane region" description="Helical" evidence="6">
    <location>
        <begin position="44"/>
        <end position="68"/>
    </location>
</feature>
<dbReference type="Proteomes" id="UP000190042">
    <property type="component" value="Unassembled WGS sequence"/>
</dbReference>
<dbReference type="InterPro" id="IPR011701">
    <property type="entry name" value="MFS"/>
</dbReference>
<keyword evidence="2" id="KW-0813">Transport</keyword>
<evidence type="ECO:0000313" key="8">
    <source>
        <dbReference type="EMBL" id="SKA97934.1"/>
    </source>
</evidence>
<dbReference type="InterPro" id="IPR036259">
    <property type="entry name" value="MFS_trans_sf"/>
</dbReference>
<feature type="transmembrane region" description="Helical" evidence="6">
    <location>
        <begin position="313"/>
        <end position="333"/>
    </location>
</feature>
<dbReference type="InterPro" id="IPR020846">
    <property type="entry name" value="MFS_dom"/>
</dbReference>
<sequence>MLKKNYRYQIMLMMVIMVIINYIDRGAISYAQADIIKEYGFDPISWGAVLGYFGFGYLFGSLFGGILADRKGPKFVWILVGIGWSVFVVTTAFAGDIGLILFGGSALTGFAVVRILFGFAEGPTFSTINKTNANWATPKERGFAVSMGLLGTPLGAMLTAPVAVGLLYFTSWKVMFILLGALGIIWVFFWSRMFTDLPEQNPKVSKEELEKIRSVEDLLPNEKVVNPQDDSIRWYHFFKNPTLVFNAFGYFAFQYINFLLLTWTPKYLQDEFGFQLSSLWYLGMIPWIGACFTVLLGGKISDYLRMKTGSLRIARSGLAVVSLLLTAICFMLIPTANSITGVMVLMSIGNAFNSLPNSVYWSVIIDTEPSRAGTFGGITHFITNTATIIAPILTGFLVVSHGYSAMFTAAAVAAAIGMFCMIFVKPGQRQQKVKLKGGMA</sequence>
<gene>
    <name evidence="8" type="ORF">SAMN04244570_1970</name>
</gene>
<evidence type="ECO:0000256" key="2">
    <source>
        <dbReference type="ARBA" id="ARBA00022448"/>
    </source>
</evidence>
<dbReference type="GO" id="GO:0022857">
    <property type="term" value="F:transmembrane transporter activity"/>
    <property type="evidence" value="ECO:0007669"/>
    <property type="project" value="InterPro"/>
</dbReference>
<organism evidence="8 9">
    <name type="scientific">Sporosarcina newyorkensis</name>
    <dbReference type="NCBI Taxonomy" id="759851"/>
    <lineage>
        <taxon>Bacteria</taxon>
        <taxon>Bacillati</taxon>
        <taxon>Bacillota</taxon>
        <taxon>Bacilli</taxon>
        <taxon>Bacillales</taxon>
        <taxon>Caryophanaceae</taxon>
        <taxon>Sporosarcina</taxon>
    </lineage>
</organism>
<keyword evidence="9" id="KW-1185">Reference proteome</keyword>
<feature type="domain" description="Major facilitator superfamily (MFS) profile" evidence="7">
    <location>
        <begin position="10"/>
        <end position="429"/>
    </location>
</feature>
<dbReference type="PANTHER" id="PTHR11662:SF399">
    <property type="entry name" value="FI19708P1-RELATED"/>
    <property type="match status" value="1"/>
</dbReference>
<feature type="transmembrane region" description="Helical" evidence="6">
    <location>
        <begin position="174"/>
        <end position="191"/>
    </location>
</feature>
<feature type="transmembrane region" description="Helical" evidence="6">
    <location>
        <begin position="375"/>
        <end position="399"/>
    </location>
</feature>
<protein>
    <submittedName>
        <fullName evidence="8">Sugar phosphate permease</fullName>
    </submittedName>
</protein>
<dbReference type="AlphaFoldDB" id="A0A1T4Y7X3"/>
<dbReference type="CDD" id="cd17319">
    <property type="entry name" value="MFS_ExuT_GudP_like"/>
    <property type="match status" value="1"/>
</dbReference>
<keyword evidence="3 6" id="KW-0812">Transmembrane</keyword>
<dbReference type="PROSITE" id="PS50850">
    <property type="entry name" value="MFS"/>
    <property type="match status" value="1"/>
</dbReference>
<evidence type="ECO:0000259" key="7">
    <source>
        <dbReference type="PROSITE" id="PS50850"/>
    </source>
</evidence>
<feature type="transmembrane region" description="Helical" evidence="6">
    <location>
        <begin position="75"/>
        <end position="94"/>
    </location>
</feature>
<dbReference type="EMBL" id="FUYJ01000003">
    <property type="protein sequence ID" value="SKA97934.1"/>
    <property type="molecule type" value="Genomic_DNA"/>
</dbReference>
<feature type="transmembrane region" description="Helical" evidence="6">
    <location>
        <begin position="143"/>
        <end position="168"/>
    </location>
</feature>